<dbReference type="GO" id="GO:0004519">
    <property type="term" value="F:endonuclease activity"/>
    <property type="evidence" value="ECO:0007669"/>
    <property type="project" value="UniProtKB-KW"/>
</dbReference>
<comment type="caution">
    <text evidence="2">The sequence shown here is derived from an EMBL/GenBank/DDBJ whole genome shotgun (WGS) entry which is preliminary data.</text>
</comment>
<dbReference type="Pfam" id="PF15515">
    <property type="entry name" value="MvaI_BcnI"/>
    <property type="match status" value="1"/>
</dbReference>
<evidence type="ECO:0000313" key="3">
    <source>
        <dbReference type="Proteomes" id="UP000316500"/>
    </source>
</evidence>
<name>A0A558HC94_PAENT</name>
<dbReference type="AlphaFoldDB" id="A0A558HC94"/>
<feature type="domain" description="MvaI/BcnI restriction endonuclease" evidence="1">
    <location>
        <begin position="200"/>
        <end position="451"/>
    </location>
</feature>
<organism evidence="2 3">
    <name type="scientific">Paenarthrobacter nitroguajacolicus</name>
    <name type="common">Arthrobacter nitroguajacolicus</name>
    <dbReference type="NCBI Taxonomy" id="211146"/>
    <lineage>
        <taxon>Bacteria</taxon>
        <taxon>Bacillati</taxon>
        <taxon>Actinomycetota</taxon>
        <taxon>Actinomycetes</taxon>
        <taxon>Micrococcales</taxon>
        <taxon>Micrococcaceae</taxon>
        <taxon>Paenarthrobacter</taxon>
    </lineage>
</organism>
<gene>
    <name evidence="2" type="ORF">FQP90_00990</name>
</gene>
<keyword evidence="2" id="KW-0378">Hydrolase</keyword>
<dbReference type="OrthoDB" id="9204522at2"/>
<protein>
    <submittedName>
        <fullName evidence="2">MvaI/BcnI restriction endonuclease family protein</fullName>
    </submittedName>
</protein>
<accession>A0A558HC94</accession>
<keyword evidence="2" id="KW-0255">Endonuclease</keyword>
<evidence type="ECO:0000259" key="1">
    <source>
        <dbReference type="Pfam" id="PF15515"/>
    </source>
</evidence>
<dbReference type="Gene3D" id="3.40.210.20">
    <property type="entry name" value="MvaI/BcnI restriction endonuclease, catalytic domain"/>
    <property type="match status" value="1"/>
</dbReference>
<evidence type="ECO:0000313" key="2">
    <source>
        <dbReference type="EMBL" id="TVU66750.1"/>
    </source>
</evidence>
<dbReference type="EMBL" id="VNFK01000001">
    <property type="protein sequence ID" value="TVU66750.1"/>
    <property type="molecule type" value="Genomic_DNA"/>
</dbReference>
<reference evidence="2 3" key="1">
    <citation type="submission" date="2019-07" db="EMBL/GenBank/DDBJ databases">
        <title>Diversity of Bacteria from Kongsfjorden, Arctic.</title>
        <authorList>
            <person name="Yu Y."/>
        </authorList>
    </citation>
    <scope>NUCLEOTIDE SEQUENCE [LARGE SCALE GENOMIC DNA]</scope>
    <source>
        <strain evidence="2 3">SM1928</strain>
    </source>
</reference>
<keyword evidence="2" id="KW-0540">Nuclease</keyword>
<proteinExistence type="predicted"/>
<dbReference type="InterPro" id="IPR043004">
    <property type="entry name" value="MvaI_BcnI_cat"/>
</dbReference>
<sequence length="462" mass="50670">MRAGGNLADMGIPLWQDDITEESVRLIFMDYGVNSIQIKFLQRNHNSKNQVYLAGDLSELATLPLGDIRPSSGTSAKKTAGAPIYHAPIPWTWIGPFGSSPAPSAQLVFYPQYPEVRLSGFLRGSRDAPNVLMSPTSRGQEAGRVLIFGVNTTADKIFGLVVSGFSPAAQAFSRYKDDSGRITTIPVREEISTDSRLNLIRELARIHAMGWLEACELPASGIPRPCRGPRCGGHTLEAHLGIPLNGAPAPDFGEWEVKQHAVTSFDRPGVGTITLFTPEPDLGAYALNGVDWFVRTHGIMGNTQIRYDFTGRHMVTGAPHPKTGLELILNGYSSRYKAMTADGYVGLVDSHGDLVSGWSFAKLLQHWQGKHAFAAYVPSQSQSDSVPRLYRYGNRVILAEGTRFGLFLEAMARGAIVYDPGIKSELNGNGRWTPKARSQFRIATKMLSCLYDEFNEVDVLRI</sequence>
<dbReference type="InterPro" id="IPR029127">
    <property type="entry name" value="MvaI_BcnI"/>
</dbReference>
<dbReference type="Proteomes" id="UP000316500">
    <property type="component" value="Unassembled WGS sequence"/>
</dbReference>